<evidence type="ECO:0000313" key="1">
    <source>
        <dbReference type="EMBL" id="KMO71915.1"/>
    </source>
</evidence>
<evidence type="ECO:0000313" key="2">
    <source>
        <dbReference type="Proteomes" id="UP000036313"/>
    </source>
</evidence>
<gene>
    <name evidence="1" type="ORF">MOBUDSM44075_04149</name>
</gene>
<comment type="caution">
    <text evidence="1">The sequence shown here is derived from an EMBL/GenBank/DDBJ whole genome shotgun (WGS) entry which is preliminary data.</text>
</comment>
<protein>
    <submittedName>
        <fullName evidence="1">Uncharacterized protein</fullName>
    </submittedName>
</protein>
<proteinExistence type="predicted"/>
<dbReference type="AlphaFoldDB" id="A0A0J6VLL6"/>
<accession>A0A0J6VLL6</accession>
<dbReference type="EMBL" id="JYNU01000035">
    <property type="protein sequence ID" value="KMO71915.1"/>
    <property type="molecule type" value="Genomic_DNA"/>
</dbReference>
<sequence length="40" mass="4093">MGKIWAALAAVAAEGAVLAWLVGGQLWDWMSAGLSAGISY</sequence>
<organism evidence="1 2">
    <name type="scientific">Mycolicibacterium obuense</name>
    <dbReference type="NCBI Taxonomy" id="1807"/>
    <lineage>
        <taxon>Bacteria</taxon>
        <taxon>Bacillati</taxon>
        <taxon>Actinomycetota</taxon>
        <taxon>Actinomycetes</taxon>
        <taxon>Mycobacteriales</taxon>
        <taxon>Mycobacteriaceae</taxon>
        <taxon>Mycolicibacterium</taxon>
    </lineage>
</organism>
<dbReference type="PATRIC" id="fig|1807.14.peg.4175"/>
<dbReference type="Proteomes" id="UP000036313">
    <property type="component" value="Unassembled WGS sequence"/>
</dbReference>
<name>A0A0J6VLL6_9MYCO</name>
<dbReference type="RefSeq" id="WP_268949778.1">
    <property type="nucleotide sequence ID" value="NZ_JYNU01000035.1"/>
</dbReference>
<reference evidence="1 2" key="1">
    <citation type="journal article" date="2015" name="Genome Biol. Evol.">
        <title>Characterization of Three Mycobacterium spp. with Potential Use in Bioremediation by Genome Sequencing and Comparative Genomics.</title>
        <authorList>
            <person name="Das S."/>
            <person name="Pettersson B.M."/>
            <person name="Behra P.R."/>
            <person name="Ramesh M."/>
            <person name="Dasgupta S."/>
            <person name="Bhattacharya A."/>
            <person name="Kirsebom L.A."/>
        </authorList>
    </citation>
    <scope>NUCLEOTIDE SEQUENCE [LARGE SCALE GENOMIC DNA]</scope>
    <source>
        <strain evidence="1 2">DSM 44075</strain>
    </source>
</reference>